<dbReference type="Proteomes" id="UP000325395">
    <property type="component" value="Unassembled WGS sequence"/>
</dbReference>
<organism evidence="2 3">
    <name type="scientific">Aspergillus pseudocaelatus</name>
    <dbReference type="NCBI Taxonomy" id="1825620"/>
    <lineage>
        <taxon>Eukaryota</taxon>
        <taxon>Fungi</taxon>
        <taxon>Dikarya</taxon>
        <taxon>Ascomycota</taxon>
        <taxon>Pezizomycotina</taxon>
        <taxon>Eurotiomycetes</taxon>
        <taxon>Eurotiomycetidae</taxon>
        <taxon>Eurotiales</taxon>
        <taxon>Aspergillaceae</taxon>
        <taxon>Aspergillus</taxon>
        <taxon>Aspergillus subgen. Circumdati</taxon>
    </lineage>
</organism>
<keyword evidence="1" id="KW-0472">Membrane</keyword>
<protein>
    <submittedName>
        <fullName evidence="2">Uncharacterized protein</fullName>
    </submittedName>
</protein>
<evidence type="ECO:0000256" key="1">
    <source>
        <dbReference type="SAM" id="Phobius"/>
    </source>
</evidence>
<name>A0ABQ6WIH5_9EURO</name>
<keyword evidence="3" id="KW-1185">Reference proteome</keyword>
<reference evidence="2 3" key="1">
    <citation type="submission" date="2019-04" db="EMBL/GenBank/DDBJ databases">
        <authorList>
            <consortium name="DOE Joint Genome Institute"/>
            <person name="Mondo S."/>
            <person name="Kjaerbolling I."/>
            <person name="Vesth T."/>
            <person name="Frisvad J.C."/>
            <person name="Nybo J.L."/>
            <person name="Theobald S."/>
            <person name="Kildgaard S."/>
            <person name="Isbrandt T."/>
            <person name="Kuo A."/>
            <person name="Sato A."/>
            <person name="Lyhne E.K."/>
            <person name="Kogle M.E."/>
            <person name="Wiebenga A."/>
            <person name="Kun R.S."/>
            <person name="Lubbers R.J."/>
            <person name="Makela M.R."/>
            <person name="Barry K."/>
            <person name="Chovatia M."/>
            <person name="Clum A."/>
            <person name="Daum C."/>
            <person name="Haridas S."/>
            <person name="He G."/>
            <person name="LaButti K."/>
            <person name="Lipzen A."/>
            <person name="Riley R."/>
            <person name="Salamov A."/>
            <person name="Simmons B.A."/>
            <person name="Magnuson J.K."/>
            <person name="Henrissat B."/>
            <person name="Mortensen U.H."/>
            <person name="Larsen T.O."/>
            <person name="Devries R.P."/>
            <person name="Grigoriev I.V."/>
            <person name="Machida M."/>
            <person name="Baker S.E."/>
            <person name="Andersen M.R."/>
            <person name="Cantor M.N."/>
            <person name="Hua S.X."/>
        </authorList>
    </citation>
    <scope>NUCLEOTIDE SEQUENCE [LARGE SCALE GENOMIC DNA]</scope>
    <source>
        <strain evidence="2 3">CBS 117616</strain>
    </source>
</reference>
<gene>
    <name evidence="2" type="ORF">BDV36DRAFT_192813</name>
</gene>
<keyword evidence="1" id="KW-0812">Transmembrane</keyword>
<evidence type="ECO:0000313" key="3">
    <source>
        <dbReference type="Proteomes" id="UP000325395"/>
    </source>
</evidence>
<accession>A0ABQ6WIH5</accession>
<proteinExistence type="predicted"/>
<sequence length="75" mass="8387">MNICCPLKRAFIDYSWSSECLIVTFLDTASLVFVAILFSLKSFLIAWGYCILSSCVLMRPSPFSSIATNIEVILI</sequence>
<evidence type="ECO:0000313" key="2">
    <source>
        <dbReference type="EMBL" id="KAE8416927.1"/>
    </source>
</evidence>
<feature type="transmembrane region" description="Helical" evidence="1">
    <location>
        <begin position="31"/>
        <end position="52"/>
    </location>
</feature>
<keyword evidence="1" id="KW-1133">Transmembrane helix</keyword>
<dbReference type="EMBL" id="ML735745">
    <property type="protein sequence ID" value="KAE8416927.1"/>
    <property type="molecule type" value="Genomic_DNA"/>
</dbReference>